<dbReference type="Gene3D" id="1.10.10.10">
    <property type="entry name" value="Winged helix-like DNA-binding domain superfamily/Winged helix DNA-binding domain"/>
    <property type="match status" value="2"/>
</dbReference>
<name>A0AAW6D1M7_9FIRM</name>
<gene>
    <name evidence="1" type="ORF">PNE09_08300</name>
</gene>
<dbReference type="EMBL" id="JAQLXW010000010">
    <property type="protein sequence ID" value="MDB8004069.1"/>
    <property type="molecule type" value="Genomic_DNA"/>
</dbReference>
<comment type="caution">
    <text evidence="1">The sequence shown here is derived from an EMBL/GenBank/DDBJ whole genome shotgun (WGS) entry which is preliminary data.</text>
</comment>
<sequence length="285" mass="33012">MKSYFLLSNSVITSNELTHNEFAVYTYLLSVYSNIRSKAGHEYKRVRQQTIASHCGIKSTQTVSKITDSLMRKGYITHILAAYRKDNRKGTYTYVLNPEKNKVSANYTRIERTVFGKSLTAIELRLYILIIKSLDSKLGYCFKSFNDLADELRIKRDTAMKIISNLVNLRLIRKQRKMRYDNSKVYADNSYSTKVIRFIRKRNKPGSHPGLISFKNIHKHTDNPTITELNSLRNYNNAIGGICQVGKCVYCIVFLKNRGSPPNLRSIQYPVILPSERQNIFYIRI</sequence>
<accession>A0AAW6D1M7</accession>
<dbReference type="Proteomes" id="UP001210809">
    <property type="component" value="Unassembled WGS sequence"/>
</dbReference>
<dbReference type="InterPro" id="IPR036388">
    <property type="entry name" value="WH-like_DNA-bd_sf"/>
</dbReference>
<dbReference type="AlphaFoldDB" id="A0AAW6D1M7"/>
<protein>
    <submittedName>
        <fullName evidence="1">Helix-turn-helix domain-containing protein</fullName>
    </submittedName>
</protein>
<evidence type="ECO:0000313" key="1">
    <source>
        <dbReference type="EMBL" id="MDB8004069.1"/>
    </source>
</evidence>
<organism evidence="1 2">
    <name type="scientific">[Eubacterium] siraeum</name>
    <dbReference type="NCBI Taxonomy" id="39492"/>
    <lineage>
        <taxon>Bacteria</taxon>
        <taxon>Bacillati</taxon>
        <taxon>Bacillota</taxon>
        <taxon>Clostridia</taxon>
        <taxon>Eubacteriales</taxon>
        <taxon>Oscillospiraceae</taxon>
        <taxon>Oscillospiraceae incertae sedis</taxon>
    </lineage>
</organism>
<proteinExistence type="predicted"/>
<evidence type="ECO:0000313" key="2">
    <source>
        <dbReference type="Proteomes" id="UP001210809"/>
    </source>
</evidence>
<reference evidence="1" key="1">
    <citation type="submission" date="2023-01" db="EMBL/GenBank/DDBJ databases">
        <title>Human gut microbiome strain richness.</title>
        <authorList>
            <person name="Chen-Liaw A."/>
        </authorList>
    </citation>
    <scope>NUCLEOTIDE SEQUENCE</scope>
    <source>
        <strain evidence="1">1001283st1_G1_1001283B150217_161031</strain>
    </source>
</reference>